<dbReference type="GO" id="GO:0008976">
    <property type="term" value="F:polyphosphate kinase activity"/>
    <property type="evidence" value="ECO:0007669"/>
    <property type="project" value="UniProtKB-EC"/>
</dbReference>
<dbReference type="GO" id="GO:0000329">
    <property type="term" value="C:fungal-type vacuole membrane"/>
    <property type="evidence" value="ECO:0007669"/>
    <property type="project" value="TreeGrafter"/>
</dbReference>
<reference evidence="18" key="2">
    <citation type="journal article" date="2022" name="Proc. Natl. Acad. Sci. U.S.A.">
        <title>Diploid-dominant life cycles characterize the early evolution of Fungi.</title>
        <authorList>
            <person name="Amses K.R."/>
            <person name="Simmons D.R."/>
            <person name="Longcore J.E."/>
            <person name="Mondo S.J."/>
            <person name="Seto K."/>
            <person name="Jeronimo G.H."/>
            <person name="Bonds A.E."/>
            <person name="Quandt C.A."/>
            <person name="Davis W.J."/>
            <person name="Chang Y."/>
            <person name="Federici B.A."/>
            <person name="Kuo A."/>
            <person name="LaButti K."/>
            <person name="Pangilinan J."/>
            <person name="Andreopoulos W."/>
            <person name="Tritt A."/>
            <person name="Riley R."/>
            <person name="Hundley H."/>
            <person name="Johnson J."/>
            <person name="Lipzen A."/>
            <person name="Barry K."/>
            <person name="Lang B.F."/>
            <person name="Cuomo C.A."/>
            <person name="Buchler N.E."/>
            <person name="Grigoriev I.V."/>
            <person name="Spatafora J.W."/>
            <person name="Stajich J.E."/>
            <person name="James T.Y."/>
        </authorList>
    </citation>
    <scope>NUCLEOTIDE SEQUENCE</scope>
    <source>
        <strain evidence="18">AG</strain>
    </source>
</reference>
<comment type="subcellular location">
    <subcellularLocation>
        <location evidence="2">Vacuole membrane</location>
        <topology evidence="2">Multi-pass membrane protein</topology>
    </subcellularLocation>
</comment>
<comment type="cofactor">
    <cofactor evidence="1">
        <name>Mn(2+)</name>
        <dbReference type="ChEBI" id="CHEBI:29035"/>
    </cofactor>
</comment>
<evidence type="ECO:0000256" key="11">
    <source>
        <dbReference type="ARBA" id="ARBA00067464"/>
    </source>
</evidence>
<dbReference type="FunFam" id="3.20.100.30:FF:000001">
    <property type="entry name" value="Vacuolar transporter chaperone 4"/>
    <property type="match status" value="1"/>
</dbReference>
<evidence type="ECO:0000256" key="15">
    <source>
        <dbReference type="SAM" id="MobiDB-lite"/>
    </source>
</evidence>
<evidence type="ECO:0000256" key="9">
    <source>
        <dbReference type="ARBA" id="ARBA00050204"/>
    </source>
</evidence>
<dbReference type="CDD" id="cd14480">
    <property type="entry name" value="SPX_VTC2_like"/>
    <property type="match status" value="1"/>
</dbReference>
<evidence type="ECO:0000256" key="3">
    <source>
        <dbReference type="ARBA" id="ARBA00012960"/>
    </source>
</evidence>
<feature type="transmembrane region" description="Helical" evidence="16">
    <location>
        <begin position="724"/>
        <end position="744"/>
    </location>
</feature>
<feature type="compositionally biased region" description="Basic residues" evidence="15">
    <location>
        <begin position="632"/>
        <end position="641"/>
    </location>
</feature>
<gene>
    <name evidence="18" type="ORF">K450DRAFT_276568</name>
</gene>
<organism evidence="18 19">
    <name type="scientific">Umbelopsis ramanniana AG</name>
    <dbReference type="NCBI Taxonomy" id="1314678"/>
    <lineage>
        <taxon>Eukaryota</taxon>
        <taxon>Fungi</taxon>
        <taxon>Fungi incertae sedis</taxon>
        <taxon>Mucoromycota</taxon>
        <taxon>Mucoromycotina</taxon>
        <taxon>Umbelopsidomycetes</taxon>
        <taxon>Umbelopsidales</taxon>
        <taxon>Umbelopsidaceae</taxon>
        <taxon>Umbelopsis</taxon>
    </lineage>
</organism>
<dbReference type="InterPro" id="IPR042267">
    <property type="entry name" value="VTC_sf"/>
</dbReference>
<dbReference type="AlphaFoldDB" id="A0AAD5EJE4"/>
<feature type="compositionally biased region" description="Low complexity" evidence="15">
    <location>
        <begin position="805"/>
        <end position="828"/>
    </location>
</feature>
<dbReference type="Gene3D" id="3.20.100.30">
    <property type="entry name" value="VTC, catalytic tunnel domain"/>
    <property type="match status" value="1"/>
</dbReference>
<feature type="region of interest" description="Disordered" evidence="15">
    <location>
        <begin position="794"/>
        <end position="850"/>
    </location>
</feature>
<keyword evidence="7 16" id="KW-1133">Transmembrane helix</keyword>
<evidence type="ECO:0000313" key="19">
    <source>
        <dbReference type="Proteomes" id="UP001206595"/>
    </source>
</evidence>
<dbReference type="EC" id="2.7.4.1" evidence="3"/>
<keyword evidence="19" id="KW-1185">Reference proteome</keyword>
<feature type="compositionally biased region" description="Basic and acidic residues" evidence="15">
    <location>
        <begin position="613"/>
        <end position="627"/>
    </location>
</feature>
<reference evidence="18" key="1">
    <citation type="submission" date="2021-06" db="EMBL/GenBank/DDBJ databases">
        <authorList>
            <consortium name="DOE Joint Genome Institute"/>
            <person name="Mondo S.J."/>
            <person name="Amses K.R."/>
            <person name="Simmons D.R."/>
            <person name="Longcore J.E."/>
            <person name="Seto K."/>
            <person name="Alves G.H."/>
            <person name="Bonds A.E."/>
            <person name="Quandt C.A."/>
            <person name="Davis W.J."/>
            <person name="Chang Y."/>
            <person name="Letcher P.M."/>
            <person name="Powell M.J."/>
            <person name="Kuo A."/>
            <person name="Labutti K."/>
            <person name="Pangilinan J."/>
            <person name="Andreopoulos W."/>
            <person name="Tritt A."/>
            <person name="Riley R."/>
            <person name="Hundley H."/>
            <person name="Johnson J."/>
            <person name="Lipzen A."/>
            <person name="Barry K."/>
            <person name="Berbee M.L."/>
            <person name="Buchler N.E."/>
            <person name="Grigoriev I.V."/>
            <person name="Spatafora J.W."/>
            <person name="Stajich J.E."/>
            <person name="James T.Y."/>
        </authorList>
    </citation>
    <scope>NUCLEOTIDE SEQUENCE</scope>
    <source>
        <strain evidence="18">AG</strain>
    </source>
</reference>
<feature type="transmembrane region" description="Helical" evidence="16">
    <location>
        <begin position="686"/>
        <end position="704"/>
    </location>
</feature>
<name>A0AAD5EJE4_UMBRA</name>
<dbReference type="InterPro" id="IPR003807">
    <property type="entry name" value="DUF202"/>
</dbReference>
<feature type="transmembrane region" description="Helical" evidence="16">
    <location>
        <begin position="659"/>
        <end position="679"/>
    </location>
</feature>
<evidence type="ECO:0000256" key="10">
    <source>
        <dbReference type="ARBA" id="ARBA00061390"/>
    </source>
</evidence>
<sequence length="850" mass="96958">MKFGEELKDNVFAPWRLEYLAYDTIKYDLKARQMDHPWNTEDEAYFLRALEFELTKVDDFVSRKLREIDSRISYCERILNNAQAPSIFDAMDDTVTEILFDVNDLTKFTRYNYLGFQKLLKKHDKYTGGNMRQQFVPKFQAKPLDKQRFDVVIVRISTLHDLCQLKGEARTGNAAAGGDQNAFERATAKYWIHPDNITEVKAIILFHLPVLVFNTNKPYEASDSAISSVYFDNEDYDLYTGRLQRDEGAEAIRFRWYGPVDSPNIFIERKTHHAAWLDGASVKDRFRLKEPQVNNFVSGSYTADQIAEDMRKKGDMEENAISEAHFIAQGIQTSFREKHLDPTLRVFYNRTAFQIPGDQRLRLSLDTDLTFIREDNRDGSQRRDPNNWRRDDLGIDHPFSYVTQQDILRFPYAVLETKLQTHLGQEPPEWLTKLLESSLVHEVPRFSKYLHGASHFYRDSMPLLPWWLSEMDLDIRKPRSNQFGLARSKSLKPLIDGKYRMGYLESQLERKSTLDRRNSKPTKDIAAYRQNNNSTPIDESITIDIFSDNHPRDSHPFHPHEDDHLYSRESGNYSSAMLLPPYNNDTSGFRNRGFWSKGDQGSRENLVPMEDLSLPHDNNEKQWDGKEGGGGGKKKNKKNKKEKAELIEPKIFFANERTFIHWLHFAALLLTTALTLLNFGDKTSRIVGGVFIGLALGISLYAQFRFQYRAWQIRHQGHLRFDDIYGPAVLCFLIVGALVLNFVLRFSAPPPNGSYLGVGNSTAGTTALQGTAMATNTVSNIATTVSNTMENLIPTTTMPDASFPATTSVDDPASTTDPTSTDDSTSTDEFGNPIADGSSTDANGDPLPTP</sequence>
<evidence type="ECO:0000256" key="13">
    <source>
        <dbReference type="ARBA" id="ARBA00080494"/>
    </source>
</evidence>
<evidence type="ECO:0000313" key="18">
    <source>
        <dbReference type="EMBL" id="KAI8584195.1"/>
    </source>
</evidence>
<dbReference type="RefSeq" id="XP_051449199.1">
    <property type="nucleotide sequence ID" value="XM_051593234.1"/>
</dbReference>
<feature type="domain" description="SPX" evidence="17">
    <location>
        <begin position="1"/>
        <end position="137"/>
    </location>
</feature>
<comment type="caution">
    <text evidence="18">The sequence shown here is derived from an EMBL/GenBank/DDBJ whole genome shotgun (WGS) entry which is preliminary data.</text>
</comment>
<evidence type="ECO:0000256" key="6">
    <source>
        <dbReference type="ARBA" id="ARBA00022692"/>
    </source>
</evidence>
<dbReference type="CDD" id="cd07751">
    <property type="entry name" value="PolyPPase_VTC4_like"/>
    <property type="match status" value="1"/>
</dbReference>
<dbReference type="EMBL" id="MU620893">
    <property type="protein sequence ID" value="KAI8584195.1"/>
    <property type="molecule type" value="Genomic_DNA"/>
</dbReference>
<keyword evidence="8 16" id="KW-0472">Membrane</keyword>
<evidence type="ECO:0000256" key="16">
    <source>
        <dbReference type="SAM" id="Phobius"/>
    </source>
</evidence>
<dbReference type="GO" id="GO:0033254">
    <property type="term" value="C:vacuolar transporter chaperone complex"/>
    <property type="evidence" value="ECO:0007669"/>
    <property type="project" value="TreeGrafter"/>
</dbReference>
<keyword evidence="4" id="KW-0926">Vacuole</keyword>
<dbReference type="InterPro" id="IPR004331">
    <property type="entry name" value="SPX_dom"/>
</dbReference>
<evidence type="ECO:0000256" key="1">
    <source>
        <dbReference type="ARBA" id="ARBA00001936"/>
    </source>
</evidence>
<protein>
    <recommendedName>
        <fullName evidence="11">Vacuolar transporter chaperone complex subunit 4</fullName>
        <ecNumber evidence="3">2.7.4.1</ecNumber>
    </recommendedName>
    <alternativeName>
        <fullName evidence="13">Polyphosphate kinase</fullName>
    </alternativeName>
    <alternativeName>
        <fullName evidence="12">SPX-dependent polyphosphate polymerase VTC subunit 4</fullName>
    </alternativeName>
    <alternativeName>
        <fullName evidence="14">Vacuolar membrane polyphosphate polymerase catalytic subunit</fullName>
    </alternativeName>
</protein>
<evidence type="ECO:0000256" key="2">
    <source>
        <dbReference type="ARBA" id="ARBA00004128"/>
    </source>
</evidence>
<feature type="region of interest" description="Disordered" evidence="15">
    <location>
        <begin position="610"/>
        <end position="641"/>
    </location>
</feature>
<dbReference type="PANTHER" id="PTHR46140:SF2">
    <property type="entry name" value="VACUOLAR TRANSPORTER CHAPERONE 3 COMPLEX SUBUNIT 3-RELATED"/>
    <property type="match status" value="1"/>
</dbReference>
<comment type="catalytic activity">
    <reaction evidence="9">
        <text>[phosphate](n) + ATP = [phosphate](n+1) + ADP</text>
        <dbReference type="Rhea" id="RHEA:19573"/>
        <dbReference type="Rhea" id="RHEA-COMP:9859"/>
        <dbReference type="Rhea" id="RHEA-COMP:14280"/>
        <dbReference type="ChEBI" id="CHEBI:16838"/>
        <dbReference type="ChEBI" id="CHEBI:30616"/>
        <dbReference type="ChEBI" id="CHEBI:456216"/>
        <dbReference type="EC" id="2.7.4.1"/>
    </reaction>
    <physiologicalReaction direction="left-to-right" evidence="9">
        <dbReference type="Rhea" id="RHEA:19574"/>
    </physiologicalReaction>
</comment>
<dbReference type="Proteomes" id="UP001206595">
    <property type="component" value="Unassembled WGS sequence"/>
</dbReference>
<keyword evidence="6 16" id="KW-0812">Transmembrane</keyword>
<dbReference type="InterPro" id="IPR051572">
    <property type="entry name" value="VTC_Complex_Subunit"/>
</dbReference>
<dbReference type="PROSITE" id="PS51382">
    <property type="entry name" value="SPX"/>
    <property type="match status" value="1"/>
</dbReference>
<dbReference type="Pfam" id="PF09359">
    <property type="entry name" value="VTC"/>
    <property type="match status" value="1"/>
</dbReference>
<evidence type="ECO:0000259" key="17">
    <source>
        <dbReference type="PROSITE" id="PS51382"/>
    </source>
</evidence>
<dbReference type="PANTHER" id="PTHR46140">
    <property type="entry name" value="VACUOLAR TRANSPORTER CHAPERONE 1-RELATED"/>
    <property type="match status" value="1"/>
</dbReference>
<accession>A0AAD5EJE4</accession>
<dbReference type="GO" id="GO:0006799">
    <property type="term" value="P:polyphosphate biosynthetic process"/>
    <property type="evidence" value="ECO:0007669"/>
    <property type="project" value="UniProtKB-ARBA"/>
</dbReference>
<evidence type="ECO:0000256" key="12">
    <source>
        <dbReference type="ARBA" id="ARBA00075894"/>
    </source>
</evidence>
<keyword evidence="5" id="KW-0808">Transferase</keyword>
<proteinExistence type="inferred from homology"/>
<evidence type="ECO:0000256" key="14">
    <source>
        <dbReference type="ARBA" id="ARBA00081313"/>
    </source>
</evidence>
<dbReference type="InterPro" id="IPR018966">
    <property type="entry name" value="VTC_domain"/>
</dbReference>
<comment type="similarity">
    <text evidence="10">Belongs to the VTC4 family.</text>
</comment>
<dbReference type="Pfam" id="PF02656">
    <property type="entry name" value="DUF202"/>
    <property type="match status" value="1"/>
</dbReference>
<evidence type="ECO:0000256" key="8">
    <source>
        <dbReference type="ARBA" id="ARBA00023136"/>
    </source>
</evidence>
<evidence type="ECO:0000256" key="4">
    <source>
        <dbReference type="ARBA" id="ARBA00022554"/>
    </source>
</evidence>
<evidence type="ECO:0000256" key="7">
    <source>
        <dbReference type="ARBA" id="ARBA00022989"/>
    </source>
</evidence>
<dbReference type="GeneID" id="75918576"/>
<evidence type="ECO:0000256" key="5">
    <source>
        <dbReference type="ARBA" id="ARBA00022679"/>
    </source>
</evidence>